<proteinExistence type="predicted"/>
<accession>A0A4Y8D7W4</accession>
<dbReference type="Pfam" id="PF06985">
    <property type="entry name" value="HET"/>
    <property type="match status" value="1"/>
</dbReference>
<comment type="caution">
    <text evidence="2">The sequence shown here is derived from an EMBL/GenBank/DDBJ whole genome shotgun (WGS) entry which is preliminary data.</text>
</comment>
<dbReference type="AlphaFoldDB" id="A0A4Y8D7W4"/>
<reference evidence="2 3" key="1">
    <citation type="submission" date="2017-11" db="EMBL/GenBank/DDBJ databases">
        <title>Comparative genomics of Botrytis spp.</title>
        <authorList>
            <person name="Valero-Jimenez C.A."/>
            <person name="Tapia P."/>
            <person name="Veloso J."/>
            <person name="Silva-Moreno E."/>
            <person name="Staats M."/>
            <person name="Valdes J.H."/>
            <person name="Van Kan J.A.L."/>
        </authorList>
    </citation>
    <scope>NUCLEOTIDE SEQUENCE [LARGE SCALE GENOMIC DNA]</scope>
    <source>
        <strain evidence="2 3">MUCL2830</strain>
    </source>
</reference>
<name>A0A4Y8D7W4_9HELO</name>
<protein>
    <recommendedName>
        <fullName evidence="1">Heterokaryon incompatibility domain-containing protein</fullName>
    </recommendedName>
</protein>
<organism evidence="2 3">
    <name type="scientific">Botryotinia calthae</name>
    <dbReference type="NCBI Taxonomy" id="38488"/>
    <lineage>
        <taxon>Eukaryota</taxon>
        <taxon>Fungi</taxon>
        <taxon>Dikarya</taxon>
        <taxon>Ascomycota</taxon>
        <taxon>Pezizomycotina</taxon>
        <taxon>Leotiomycetes</taxon>
        <taxon>Helotiales</taxon>
        <taxon>Sclerotiniaceae</taxon>
        <taxon>Botryotinia</taxon>
    </lineage>
</organism>
<evidence type="ECO:0000259" key="1">
    <source>
        <dbReference type="Pfam" id="PF06985"/>
    </source>
</evidence>
<feature type="domain" description="Heterokaryon incompatibility" evidence="1">
    <location>
        <begin position="45"/>
        <end position="183"/>
    </location>
</feature>
<evidence type="ECO:0000313" key="2">
    <source>
        <dbReference type="EMBL" id="TEY70264.1"/>
    </source>
</evidence>
<dbReference type="PANTHER" id="PTHR24148:SF81">
    <property type="entry name" value="HETEROKARYON INCOMPATIBILITY DOMAIN-CONTAINING PROTEIN"/>
    <property type="match status" value="1"/>
</dbReference>
<dbReference type="EMBL" id="PHWZ01000108">
    <property type="protein sequence ID" value="TEY70264.1"/>
    <property type="molecule type" value="Genomic_DNA"/>
</dbReference>
<gene>
    <name evidence="2" type="ORF">BOTCAL_0108g00190</name>
</gene>
<sequence>MQRFSYKPLDPLVDGIRLLHLLPGNCTQQPRCFLKHALFGERPKYNAVSYTWGKEADQIPIVIDGQYFLVKENLYKALICLQQQSATEYVLWVDAICINQDDVAERNRQLTIMPYIYERAKLVVIWLKDDEQILPPIWPDPEKISPFEISGHTQQYKDQRSLFNYLMIVCSNEYWRRLWIIQEIGKARKLIIFFGQELIDWQRFVETITLDWPYPAWITPEIKEEDALSQTVPWNLYYQLRNKYDGGHKLQNLMANHRQALCKDPRDKVYGLVGLATDCYAGFPMDYRKSLYEVWKDTVIFRNSDIRVHQSDILKFGKLVRDSLGGPNITTMKEIADDIFLKMPQKLDLERYPKISNPTVLKVPARLVGRIVHLGPSYVQIMTELSKTAEWRLSIQNHLPDRLQPSVQEDSDLFLELLEDLDETGLKIASTCGSDVSWPCEYFSGDISLPVNKFSNRGPSPSKNLDKRGIENELPLRDLTFDTASKRSELFPTSPVKGARLFLLDKSFESLPVSNDAASNMGLGPSAARVGDYLCEIDGIKKAAVIRRTKTKLSFIGTAGLAQQPQHARKSKNSTLGETSSPFGLPEFENLTLEQTVDLYLYVPLAYQLLD</sequence>
<keyword evidence="3" id="KW-1185">Reference proteome</keyword>
<dbReference type="OrthoDB" id="194358at2759"/>
<dbReference type="PANTHER" id="PTHR24148">
    <property type="entry name" value="ANKYRIN REPEAT DOMAIN-CONTAINING PROTEIN 39 HOMOLOG-RELATED"/>
    <property type="match status" value="1"/>
</dbReference>
<dbReference type="InterPro" id="IPR010730">
    <property type="entry name" value="HET"/>
</dbReference>
<dbReference type="InterPro" id="IPR052895">
    <property type="entry name" value="HetReg/Transcr_Mod"/>
</dbReference>
<evidence type="ECO:0000313" key="3">
    <source>
        <dbReference type="Proteomes" id="UP000297299"/>
    </source>
</evidence>
<dbReference type="Proteomes" id="UP000297299">
    <property type="component" value="Unassembled WGS sequence"/>
</dbReference>